<dbReference type="HOGENOM" id="CLU_049543_14_1_1"/>
<evidence type="ECO:0000313" key="8">
    <source>
        <dbReference type="Proteomes" id="UP000014760"/>
    </source>
</evidence>
<dbReference type="PANTHER" id="PTHR11850">
    <property type="entry name" value="HOMEOBOX PROTEIN TRANSCRIPTION FACTORS"/>
    <property type="match status" value="1"/>
</dbReference>
<dbReference type="EMBL" id="KB299094">
    <property type="protein sequence ID" value="ELU08447.1"/>
    <property type="molecule type" value="Genomic_DNA"/>
</dbReference>
<dbReference type="OrthoDB" id="4187154at2759"/>
<keyword evidence="3 4" id="KW-0539">Nucleus</keyword>
<reference evidence="6 8" key="2">
    <citation type="journal article" date="2013" name="Nature">
        <title>Insights into bilaterian evolution from three spiralian genomes.</title>
        <authorList>
            <person name="Simakov O."/>
            <person name="Marletaz F."/>
            <person name="Cho S.J."/>
            <person name="Edsinger-Gonzales E."/>
            <person name="Havlak P."/>
            <person name="Hellsten U."/>
            <person name="Kuo D.H."/>
            <person name="Larsson T."/>
            <person name="Lv J."/>
            <person name="Arendt D."/>
            <person name="Savage R."/>
            <person name="Osoegawa K."/>
            <person name="de Jong P."/>
            <person name="Grimwood J."/>
            <person name="Chapman J.A."/>
            <person name="Shapiro H."/>
            <person name="Aerts A."/>
            <person name="Otillar R.P."/>
            <person name="Terry A.Y."/>
            <person name="Boore J.L."/>
            <person name="Grigoriev I.V."/>
            <person name="Lindberg D.R."/>
            <person name="Seaver E.C."/>
            <person name="Weisblat D.A."/>
            <person name="Putnam N.H."/>
            <person name="Rokhsar D.S."/>
        </authorList>
    </citation>
    <scope>NUCLEOTIDE SEQUENCE</scope>
    <source>
        <strain evidence="6 8">I ESC-2004</strain>
    </source>
</reference>
<evidence type="ECO:0000313" key="7">
    <source>
        <dbReference type="EnsemblMetazoa" id="CapteP71009"/>
    </source>
</evidence>
<dbReference type="EnsemblMetazoa" id="CapteT71009">
    <property type="protein sequence ID" value="CapteP71009"/>
    <property type="gene ID" value="CapteG71009"/>
</dbReference>
<dbReference type="AlphaFoldDB" id="R7UX02"/>
<evidence type="ECO:0000256" key="1">
    <source>
        <dbReference type="ARBA" id="ARBA00023125"/>
    </source>
</evidence>
<dbReference type="InterPro" id="IPR009057">
    <property type="entry name" value="Homeodomain-like_sf"/>
</dbReference>
<dbReference type="Pfam" id="PF05920">
    <property type="entry name" value="Homeobox_KN"/>
    <property type="match status" value="1"/>
</dbReference>
<feature type="domain" description="Homeobox" evidence="5">
    <location>
        <begin position="1"/>
        <end position="55"/>
    </location>
</feature>
<keyword evidence="1 4" id="KW-0238">DNA-binding</keyword>
<dbReference type="GO" id="GO:0005634">
    <property type="term" value="C:nucleus"/>
    <property type="evidence" value="ECO:0007669"/>
    <property type="project" value="UniProtKB-SubCell"/>
</dbReference>
<sequence length="55" mass="6727">RRRFLSPESVRILSDWYTEHEDHPYPSDQIVERLANRANISVFQVKKWMANKRVR</sequence>
<evidence type="ECO:0000256" key="3">
    <source>
        <dbReference type="ARBA" id="ARBA00023242"/>
    </source>
</evidence>
<organism evidence="6">
    <name type="scientific">Capitella teleta</name>
    <name type="common">Polychaete worm</name>
    <dbReference type="NCBI Taxonomy" id="283909"/>
    <lineage>
        <taxon>Eukaryota</taxon>
        <taxon>Metazoa</taxon>
        <taxon>Spiralia</taxon>
        <taxon>Lophotrochozoa</taxon>
        <taxon>Annelida</taxon>
        <taxon>Polychaeta</taxon>
        <taxon>Sedentaria</taxon>
        <taxon>Scolecida</taxon>
        <taxon>Capitellidae</taxon>
        <taxon>Capitella</taxon>
    </lineage>
</organism>
<keyword evidence="8" id="KW-1185">Reference proteome</keyword>
<dbReference type="GO" id="GO:0006355">
    <property type="term" value="P:regulation of DNA-templated transcription"/>
    <property type="evidence" value="ECO:0007669"/>
    <property type="project" value="InterPro"/>
</dbReference>
<keyword evidence="2 4" id="KW-0371">Homeobox</keyword>
<protein>
    <recommendedName>
        <fullName evidence="5">Homeobox domain-containing protein</fullName>
    </recommendedName>
</protein>
<name>R7UX02_CAPTE</name>
<evidence type="ECO:0000259" key="5">
    <source>
        <dbReference type="PROSITE" id="PS50071"/>
    </source>
</evidence>
<feature type="non-terminal residue" evidence="6">
    <location>
        <position position="1"/>
    </location>
</feature>
<dbReference type="STRING" id="283909.R7UX02"/>
<dbReference type="GO" id="GO:0003677">
    <property type="term" value="F:DNA binding"/>
    <property type="evidence" value="ECO:0007669"/>
    <property type="project" value="UniProtKB-UniRule"/>
</dbReference>
<reference evidence="8" key="1">
    <citation type="submission" date="2012-12" db="EMBL/GenBank/DDBJ databases">
        <authorList>
            <person name="Hellsten U."/>
            <person name="Grimwood J."/>
            <person name="Chapman J.A."/>
            <person name="Shapiro H."/>
            <person name="Aerts A."/>
            <person name="Otillar R.P."/>
            <person name="Terry A.Y."/>
            <person name="Boore J.L."/>
            <person name="Simakov O."/>
            <person name="Marletaz F."/>
            <person name="Cho S.-J."/>
            <person name="Edsinger-Gonzales E."/>
            <person name="Havlak P."/>
            <person name="Kuo D.-H."/>
            <person name="Larsson T."/>
            <person name="Lv J."/>
            <person name="Arendt D."/>
            <person name="Savage R."/>
            <person name="Osoegawa K."/>
            <person name="de Jong P."/>
            <person name="Lindberg D.R."/>
            <person name="Seaver E.C."/>
            <person name="Weisblat D.A."/>
            <person name="Putnam N.H."/>
            <person name="Grigoriev I.V."/>
            <person name="Rokhsar D.S."/>
        </authorList>
    </citation>
    <scope>NUCLEOTIDE SEQUENCE</scope>
    <source>
        <strain evidence="8">I ESC-2004</strain>
    </source>
</reference>
<evidence type="ECO:0000256" key="2">
    <source>
        <dbReference type="ARBA" id="ARBA00023155"/>
    </source>
</evidence>
<dbReference type="InterPro" id="IPR050224">
    <property type="entry name" value="TALE_homeobox"/>
</dbReference>
<dbReference type="Proteomes" id="UP000014760">
    <property type="component" value="Unassembled WGS sequence"/>
</dbReference>
<comment type="subcellular location">
    <subcellularLocation>
        <location evidence="4">Nucleus</location>
    </subcellularLocation>
</comment>
<evidence type="ECO:0000313" key="6">
    <source>
        <dbReference type="EMBL" id="ELU08447.1"/>
    </source>
</evidence>
<dbReference type="CDD" id="cd00086">
    <property type="entry name" value="homeodomain"/>
    <property type="match status" value="1"/>
</dbReference>
<dbReference type="PROSITE" id="PS50071">
    <property type="entry name" value="HOMEOBOX_2"/>
    <property type="match status" value="1"/>
</dbReference>
<feature type="non-terminal residue" evidence="6">
    <location>
        <position position="55"/>
    </location>
</feature>
<accession>R7UX02</accession>
<gene>
    <name evidence="6" type="ORF">CAPTEDRAFT_71009</name>
</gene>
<dbReference type="InterPro" id="IPR008422">
    <property type="entry name" value="KN_HD"/>
</dbReference>
<dbReference type="EMBL" id="AMQN01006771">
    <property type="status" value="NOT_ANNOTATED_CDS"/>
    <property type="molecule type" value="Genomic_DNA"/>
</dbReference>
<proteinExistence type="predicted"/>
<reference evidence="7" key="3">
    <citation type="submission" date="2015-06" db="UniProtKB">
        <authorList>
            <consortium name="EnsemblMetazoa"/>
        </authorList>
    </citation>
    <scope>IDENTIFICATION</scope>
</reference>
<dbReference type="Gene3D" id="1.10.10.60">
    <property type="entry name" value="Homeodomain-like"/>
    <property type="match status" value="1"/>
</dbReference>
<dbReference type="InterPro" id="IPR001356">
    <property type="entry name" value="HD"/>
</dbReference>
<dbReference type="SUPFAM" id="SSF46689">
    <property type="entry name" value="Homeodomain-like"/>
    <property type="match status" value="1"/>
</dbReference>
<evidence type="ECO:0000256" key="4">
    <source>
        <dbReference type="PROSITE-ProRule" id="PRU00108"/>
    </source>
</evidence>